<name>A0AA36IPZ5_9DINO</name>
<comment type="similarity">
    <text evidence="1">Belongs to the MEMO1 family.</text>
</comment>
<gene>
    <name evidence="2" type="ORF">EVOR1521_LOCUS16062</name>
</gene>
<organism evidence="2 3">
    <name type="scientific">Effrenium voratum</name>
    <dbReference type="NCBI Taxonomy" id="2562239"/>
    <lineage>
        <taxon>Eukaryota</taxon>
        <taxon>Sar</taxon>
        <taxon>Alveolata</taxon>
        <taxon>Dinophyceae</taxon>
        <taxon>Suessiales</taxon>
        <taxon>Symbiodiniaceae</taxon>
        <taxon>Effrenium</taxon>
    </lineage>
</organism>
<sequence>MGSSRPGVRRPIHAGSWYEDDPDILRAELRQMLGAEFAEGATPDPGLKAVISPHAGLRYSGSVAACVFARLDVSKLSRVVLLGPSHHARLEGCAIPGPEVAAYRTPLGDLPLDQETLAALRESKEFSHLPMHVDEAEHSVEMQLPFLAELLLHGPKRPSVGLVPMLVGQVNAQSEARYGKLLAPLLQQEGTLFVISSDFCHWGAQFGYTRVGSTSLARTYREGPHPDNARIEGLDREGMALIEQQDAEGFRKYLQREGNTICGRHPILVLLEALSTCQSSPVAVDFVKYAQSSALPGMPPPRTASVSYACARLPAAKIFHSARVFAQALCR</sequence>
<evidence type="ECO:0000256" key="1">
    <source>
        <dbReference type="ARBA" id="ARBA00006315"/>
    </source>
</evidence>
<dbReference type="Gene3D" id="3.40.830.10">
    <property type="entry name" value="LigB-like"/>
    <property type="match status" value="1"/>
</dbReference>
<accession>A0AA36IPZ5</accession>
<dbReference type="PANTHER" id="PTHR11060">
    <property type="entry name" value="PROTEIN MEMO1"/>
    <property type="match status" value="1"/>
</dbReference>
<comment type="caution">
    <text evidence="2">The sequence shown here is derived from an EMBL/GenBank/DDBJ whole genome shotgun (WGS) entry which is preliminary data.</text>
</comment>
<protein>
    <recommendedName>
        <fullName evidence="4">Protein MEMO1</fullName>
    </recommendedName>
</protein>
<proteinExistence type="inferred from homology"/>
<dbReference type="HAMAP" id="MF_00055">
    <property type="entry name" value="MEMO1"/>
    <property type="match status" value="1"/>
</dbReference>
<dbReference type="InterPro" id="IPR002737">
    <property type="entry name" value="MEMO1_fam"/>
</dbReference>
<evidence type="ECO:0000313" key="2">
    <source>
        <dbReference type="EMBL" id="CAJ1390734.1"/>
    </source>
</evidence>
<dbReference type="PANTHER" id="PTHR11060:SF0">
    <property type="entry name" value="PROTEIN MEMO1"/>
    <property type="match status" value="1"/>
</dbReference>
<dbReference type="EMBL" id="CAUJNA010002124">
    <property type="protein sequence ID" value="CAJ1390734.1"/>
    <property type="molecule type" value="Genomic_DNA"/>
</dbReference>
<dbReference type="CDD" id="cd07361">
    <property type="entry name" value="MEMO_like"/>
    <property type="match status" value="1"/>
</dbReference>
<dbReference type="AlphaFoldDB" id="A0AA36IPZ5"/>
<reference evidence="2" key="1">
    <citation type="submission" date="2023-08" db="EMBL/GenBank/DDBJ databases">
        <authorList>
            <person name="Chen Y."/>
            <person name="Shah S."/>
            <person name="Dougan E. K."/>
            <person name="Thang M."/>
            <person name="Chan C."/>
        </authorList>
    </citation>
    <scope>NUCLEOTIDE SEQUENCE</scope>
</reference>
<evidence type="ECO:0008006" key="4">
    <source>
        <dbReference type="Google" id="ProtNLM"/>
    </source>
</evidence>
<dbReference type="Proteomes" id="UP001178507">
    <property type="component" value="Unassembled WGS sequence"/>
</dbReference>
<evidence type="ECO:0000313" key="3">
    <source>
        <dbReference type="Proteomes" id="UP001178507"/>
    </source>
</evidence>
<dbReference type="NCBIfam" id="TIGR04336">
    <property type="entry name" value="AmmeMemoSam_B"/>
    <property type="match status" value="1"/>
</dbReference>
<keyword evidence="3" id="KW-1185">Reference proteome</keyword>
<dbReference type="Pfam" id="PF01875">
    <property type="entry name" value="Memo"/>
    <property type="match status" value="1"/>
</dbReference>